<name>A0A382MD29_9ZZZZ</name>
<dbReference type="EMBL" id="UINC01092224">
    <property type="protein sequence ID" value="SVC45617.1"/>
    <property type="molecule type" value="Genomic_DNA"/>
</dbReference>
<dbReference type="AlphaFoldDB" id="A0A382MD29"/>
<accession>A0A382MD29</accession>
<proteinExistence type="predicted"/>
<sequence length="52" mass="5628">MEHNSLTGNSGDGNALVEAVTADLSTMRTETSLVWWFAKLDMAKVANRIGSM</sequence>
<gene>
    <name evidence="1" type="ORF">METZ01_LOCUS298471</name>
</gene>
<reference evidence="1" key="1">
    <citation type="submission" date="2018-05" db="EMBL/GenBank/DDBJ databases">
        <authorList>
            <person name="Lanie J.A."/>
            <person name="Ng W.-L."/>
            <person name="Kazmierczak K.M."/>
            <person name="Andrzejewski T.M."/>
            <person name="Davidsen T.M."/>
            <person name="Wayne K.J."/>
            <person name="Tettelin H."/>
            <person name="Glass J.I."/>
            <person name="Rusch D."/>
            <person name="Podicherti R."/>
            <person name="Tsui H.-C.T."/>
            <person name="Winkler M.E."/>
        </authorList>
    </citation>
    <scope>NUCLEOTIDE SEQUENCE</scope>
</reference>
<evidence type="ECO:0000313" key="1">
    <source>
        <dbReference type="EMBL" id="SVC45617.1"/>
    </source>
</evidence>
<feature type="non-terminal residue" evidence="1">
    <location>
        <position position="52"/>
    </location>
</feature>
<protein>
    <submittedName>
        <fullName evidence="1">Uncharacterized protein</fullName>
    </submittedName>
</protein>
<organism evidence="1">
    <name type="scientific">marine metagenome</name>
    <dbReference type="NCBI Taxonomy" id="408172"/>
    <lineage>
        <taxon>unclassified sequences</taxon>
        <taxon>metagenomes</taxon>
        <taxon>ecological metagenomes</taxon>
    </lineage>
</organism>